<dbReference type="Gene3D" id="6.20.330.10">
    <property type="match status" value="1"/>
</dbReference>
<evidence type="ECO:0000256" key="2">
    <source>
        <dbReference type="SAM" id="MobiDB-lite"/>
    </source>
</evidence>
<dbReference type="PANTHER" id="PTHR42987:SF7">
    <property type="entry name" value="SIGNAL PEPTIDE PEPTIDASE SPPA-RELATED"/>
    <property type="match status" value="1"/>
</dbReference>
<feature type="region of interest" description="Disordered" evidence="2">
    <location>
        <begin position="403"/>
        <end position="427"/>
    </location>
</feature>
<organism evidence="4 5">
    <name type="scientific">Acidovorax cavernicola</name>
    <dbReference type="NCBI Taxonomy" id="1675792"/>
    <lineage>
        <taxon>Bacteria</taxon>
        <taxon>Pseudomonadati</taxon>
        <taxon>Pseudomonadota</taxon>
        <taxon>Betaproteobacteria</taxon>
        <taxon>Burkholderiales</taxon>
        <taxon>Comamonadaceae</taxon>
        <taxon>Acidovorax</taxon>
    </lineage>
</organism>
<dbReference type="AlphaFoldDB" id="A0A9X8D4E4"/>
<name>A0A9X8D4E4_9BURK</name>
<protein>
    <submittedName>
        <fullName evidence="4">S49 family peptidase</fullName>
    </submittedName>
</protein>
<dbReference type="InterPro" id="IPR033855">
    <property type="entry name" value="Protein_C"/>
</dbReference>
<dbReference type="SUPFAM" id="SSF52096">
    <property type="entry name" value="ClpP/crotonase"/>
    <property type="match status" value="1"/>
</dbReference>
<comment type="similarity">
    <text evidence="1">Belongs to the peptidase S49 family.</text>
</comment>
<dbReference type="Gene3D" id="3.90.226.10">
    <property type="entry name" value="2-enoyl-CoA Hydratase, Chain A, domain 1"/>
    <property type="match status" value="1"/>
</dbReference>
<dbReference type="RefSeq" id="WP_119554414.1">
    <property type="nucleotide sequence ID" value="NZ_QXMN01000017.1"/>
</dbReference>
<evidence type="ECO:0000313" key="4">
    <source>
        <dbReference type="EMBL" id="RIX79125.1"/>
    </source>
</evidence>
<evidence type="ECO:0000256" key="1">
    <source>
        <dbReference type="ARBA" id="ARBA00008683"/>
    </source>
</evidence>
<dbReference type="Proteomes" id="UP000265619">
    <property type="component" value="Unassembled WGS sequence"/>
</dbReference>
<evidence type="ECO:0000259" key="3">
    <source>
        <dbReference type="Pfam" id="PF01343"/>
    </source>
</evidence>
<proteinExistence type="inferred from homology"/>
<dbReference type="InterPro" id="IPR029045">
    <property type="entry name" value="ClpP/crotonase-like_dom_sf"/>
</dbReference>
<evidence type="ECO:0000313" key="5">
    <source>
        <dbReference type="Proteomes" id="UP000265619"/>
    </source>
</evidence>
<feature type="domain" description="Peptidase S49" evidence="3">
    <location>
        <begin position="130"/>
        <end position="273"/>
    </location>
</feature>
<dbReference type="PANTHER" id="PTHR42987">
    <property type="entry name" value="PEPTIDASE S49"/>
    <property type="match status" value="1"/>
</dbReference>
<comment type="caution">
    <text evidence="4">The sequence shown here is derived from an EMBL/GenBank/DDBJ whole genome shotgun (WGS) entry which is preliminary data.</text>
</comment>
<feature type="region of interest" description="Disordered" evidence="2">
    <location>
        <begin position="288"/>
        <end position="318"/>
    </location>
</feature>
<dbReference type="Pfam" id="PF01343">
    <property type="entry name" value="Peptidase_S49"/>
    <property type="match status" value="1"/>
</dbReference>
<sequence>MTLLDLLCGCWALDADKLRELQAIYATHMRGEKLDIAAIEARLGRPLAAEQQAYTVEPGGVAVLRMSGVMSPKANLFMQVSGGISTQMATKQLESITADPRVKGTVLAISTPGGNVMGIPEFSQAIYEAAQAKPLVVHTDDQLASAGYWSGSAANAIYISGPVVQVGSIGVVVSRNYNPSATVQEEHITAGRYKRIARANEPLSEDSRAIVQADVDYVYSLMVDDVARHRGVSAEQVLEHMADGRVFRGQQAIDAGLVDGVSTLDALVEQMATDPGQFATRRKARVVAGKPARKQSEGAGAAHEDNPPSATIDQGPAMPENTLTREQLQASHTVLFAALQAEFTAQGAAQELARIKAVRATAVPGHEALVETLAFDGKTTAGEAALQVNAAIKAAHQAAANAHAADAPNAATGSLAPADEKPKTKAEQTAAAQAYAKEKGIDFITAMKEMGFAS</sequence>
<dbReference type="InterPro" id="IPR002142">
    <property type="entry name" value="Peptidase_S49"/>
</dbReference>
<dbReference type="OrthoDB" id="6999246at2"/>
<dbReference type="EMBL" id="QXMN01000017">
    <property type="protein sequence ID" value="RIX79125.1"/>
    <property type="molecule type" value="Genomic_DNA"/>
</dbReference>
<reference evidence="4 5" key="1">
    <citation type="submission" date="2018-09" db="EMBL/GenBank/DDBJ databases">
        <title>Acidovorax cavernicola nov. sp. isolated from Gruta de las Maravillas (Aracena, Spain).</title>
        <authorList>
            <person name="Jurado V."/>
            <person name="Gutierrez-Patricio S."/>
            <person name="Gonzalez-Pimentel J.L."/>
            <person name="Miller A.Z."/>
            <person name="Laiz L."/>
            <person name="Saiz-Jimenez C."/>
        </authorList>
    </citation>
    <scope>NUCLEOTIDE SEQUENCE [LARGE SCALE GENOMIC DNA]</scope>
    <source>
        <strain evidence="4 5">1011MAR4D40.2</strain>
    </source>
</reference>
<dbReference type="CDD" id="cd07022">
    <property type="entry name" value="S49_Sppa_36K_type"/>
    <property type="match status" value="1"/>
</dbReference>
<dbReference type="GO" id="GO:0006508">
    <property type="term" value="P:proteolysis"/>
    <property type="evidence" value="ECO:0007669"/>
    <property type="project" value="InterPro"/>
</dbReference>
<dbReference type="GO" id="GO:0008233">
    <property type="term" value="F:peptidase activity"/>
    <property type="evidence" value="ECO:0007669"/>
    <property type="project" value="InterPro"/>
</dbReference>
<gene>
    <name evidence="4" type="ORF">D3H34_15405</name>
</gene>
<keyword evidence="5" id="KW-1185">Reference proteome</keyword>
<accession>A0A9X8D4E4</accession>